<proteinExistence type="predicted"/>
<dbReference type="STRING" id="717959.AL1_24130"/>
<dbReference type="AlphaFoldDB" id="D4INY6"/>
<dbReference type="HOGENOM" id="CLU_3303660_0_0_10"/>
<dbReference type="EMBL" id="FP929032">
    <property type="protein sequence ID" value="CBK64648.1"/>
    <property type="molecule type" value="Genomic_DNA"/>
</dbReference>
<dbReference type="KEGG" id="ash:AL1_24130"/>
<reference evidence="1 2" key="1">
    <citation type="submission" date="2010-03" db="EMBL/GenBank/DDBJ databases">
        <title>The genome sequence of Alistipes shahii WAL 8301.</title>
        <authorList>
            <consortium name="metaHIT consortium -- http://www.metahit.eu/"/>
            <person name="Pajon A."/>
            <person name="Turner K."/>
            <person name="Parkhill J."/>
        </authorList>
    </citation>
    <scope>NUCLEOTIDE SEQUENCE [LARGE SCALE GENOMIC DNA]</scope>
    <source>
        <strain evidence="1 2">WAL 8301</strain>
    </source>
</reference>
<protein>
    <submittedName>
        <fullName evidence="1">Uncharacterized protein</fullName>
    </submittedName>
</protein>
<dbReference type="PATRIC" id="fig|717959.3.peg.905"/>
<evidence type="ECO:0000313" key="1">
    <source>
        <dbReference type="EMBL" id="CBK64648.1"/>
    </source>
</evidence>
<reference evidence="1 2" key="2">
    <citation type="submission" date="2010-03" db="EMBL/GenBank/DDBJ databases">
        <authorList>
            <person name="Pajon A."/>
        </authorList>
    </citation>
    <scope>NUCLEOTIDE SEQUENCE [LARGE SCALE GENOMIC DNA]</scope>
    <source>
        <strain evidence="1 2">WAL 8301</strain>
    </source>
</reference>
<organism evidence="1 2">
    <name type="scientific">Alistipes shahii WAL 8301</name>
    <dbReference type="NCBI Taxonomy" id="717959"/>
    <lineage>
        <taxon>Bacteria</taxon>
        <taxon>Pseudomonadati</taxon>
        <taxon>Bacteroidota</taxon>
        <taxon>Bacteroidia</taxon>
        <taxon>Bacteroidales</taxon>
        <taxon>Rikenellaceae</taxon>
        <taxon>Alistipes</taxon>
    </lineage>
</organism>
<name>D4INY6_9BACT</name>
<dbReference type="Proteomes" id="UP000008794">
    <property type="component" value="Chromosome"/>
</dbReference>
<gene>
    <name evidence="1" type="ORF">AL1_24130</name>
</gene>
<sequence>MAVLCIDEQVWTSLVGRLKALSVKARHVQAQFDPKTADG</sequence>
<evidence type="ECO:0000313" key="2">
    <source>
        <dbReference type="Proteomes" id="UP000008794"/>
    </source>
</evidence>
<keyword evidence="2" id="KW-1185">Reference proteome</keyword>
<accession>D4INY6</accession>